<dbReference type="HOGENOM" id="CLU_012062_1_5_1"/>
<dbReference type="KEGG" id="lgi:LOTGIDRAFT_128317"/>
<evidence type="ECO:0000256" key="2">
    <source>
        <dbReference type="ARBA" id="ARBA00022884"/>
    </source>
</evidence>
<evidence type="ECO:0000256" key="4">
    <source>
        <dbReference type="SAM" id="MobiDB-lite"/>
    </source>
</evidence>
<dbReference type="InterPro" id="IPR035979">
    <property type="entry name" value="RBD_domain_sf"/>
</dbReference>
<dbReference type="STRING" id="225164.V4A0K2"/>
<evidence type="ECO:0000313" key="6">
    <source>
        <dbReference type="EMBL" id="ESO86791.1"/>
    </source>
</evidence>
<sequence>MRRGGGGGRFGGGGGGRGGGRGGRDDYLDPESEQFRKLFIGGLSYETTEDGLKGHFEQWGEIVDVVVMKDPQTKRSRGFGFVTFKEAAMLDEAQKNRPHTIDGRDVEAKRAMPRAESGRSESQATVKKMFIGGMKDDTTEDQIRDVFSPYGKIESIDIIKDRASQKPKGFAFVLFEDYDTVDKCVCKLKFLWIFTLEALASTIC</sequence>
<gene>
    <name evidence="6" type="ORF">LOTGIDRAFT_128317</name>
</gene>
<dbReference type="GO" id="GO:0003730">
    <property type="term" value="F:mRNA 3'-UTR binding"/>
    <property type="evidence" value="ECO:0007669"/>
    <property type="project" value="TreeGrafter"/>
</dbReference>
<feature type="compositionally biased region" description="Gly residues" evidence="4">
    <location>
        <begin position="1"/>
        <end position="21"/>
    </location>
</feature>
<dbReference type="EMBL" id="KB202990">
    <property type="protein sequence ID" value="ESO86791.1"/>
    <property type="molecule type" value="Genomic_DNA"/>
</dbReference>
<dbReference type="Proteomes" id="UP000030746">
    <property type="component" value="Unassembled WGS sequence"/>
</dbReference>
<organism evidence="6 7">
    <name type="scientific">Lottia gigantea</name>
    <name type="common">Giant owl limpet</name>
    <dbReference type="NCBI Taxonomy" id="225164"/>
    <lineage>
        <taxon>Eukaryota</taxon>
        <taxon>Metazoa</taxon>
        <taxon>Spiralia</taxon>
        <taxon>Lophotrochozoa</taxon>
        <taxon>Mollusca</taxon>
        <taxon>Gastropoda</taxon>
        <taxon>Patellogastropoda</taxon>
        <taxon>Lottioidea</taxon>
        <taxon>Lottiidae</taxon>
        <taxon>Lottia</taxon>
    </lineage>
</organism>
<dbReference type="FunFam" id="3.30.70.330:FF:000040">
    <property type="entry name" value="Heterogeneous nuclear ribonucleoprotein A2/B1"/>
    <property type="match status" value="1"/>
</dbReference>
<dbReference type="GO" id="GO:0071013">
    <property type="term" value="C:catalytic step 2 spliceosome"/>
    <property type="evidence" value="ECO:0007669"/>
    <property type="project" value="TreeGrafter"/>
</dbReference>
<evidence type="ECO:0000256" key="1">
    <source>
        <dbReference type="ARBA" id="ARBA00022737"/>
    </source>
</evidence>
<keyword evidence="1" id="KW-0677">Repeat</keyword>
<dbReference type="SMART" id="SM00360">
    <property type="entry name" value="RRM"/>
    <property type="match status" value="2"/>
</dbReference>
<dbReference type="SUPFAM" id="SSF54928">
    <property type="entry name" value="RNA-binding domain, RBD"/>
    <property type="match status" value="1"/>
</dbReference>
<dbReference type="GO" id="GO:0000398">
    <property type="term" value="P:mRNA splicing, via spliceosome"/>
    <property type="evidence" value="ECO:0007669"/>
    <property type="project" value="TreeGrafter"/>
</dbReference>
<dbReference type="PANTHER" id="PTHR48026:SF14">
    <property type="entry name" value="HETEROGENEOUS NUCLEAR RIBONUCLEOPROTEIN A1"/>
    <property type="match status" value="1"/>
</dbReference>
<dbReference type="OrthoDB" id="1875751at2759"/>
<dbReference type="PANTHER" id="PTHR48026">
    <property type="entry name" value="HOMOLOGOUS TO DROSOPHILA SQD (SQUID) PROTEIN"/>
    <property type="match status" value="1"/>
</dbReference>
<dbReference type="RefSeq" id="XP_009062487.1">
    <property type="nucleotide sequence ID" value="XM_009064239.1"/>
</dbReference>
<dbReference type="CDD" id="cd12578">
    <property type="entry name" value="RRM1_hnRNPA_like"/>
    <property type="match status" value="1"/>
</dbReference>
<accession>V4A0K2</accession>
<dbReference type="GeneID" id="20232820"/>
<dbReference type="InterPro" id="IPR000504">
    <property type="entry name" value="RRM_dom"/>
</dbReference>
<dbReference type="Gene3D" id="3.30.70.330">
    <property type="match status" value="2"/>
</dbReference>
<dbReference type="OMA" id="QTVNSWR"/>
<keyword evidence="7" id="KW-1185">Reference proteome</keyword>
<feature type="domain" description="RRM" evidence="5">
    <location>
        <begin position="36"/>
        <end position="113"/>
    </location>
</feature>
<evidence type="ECO:0000313" key="7">
    <source>
        <dbReference type="Proteomes" id="UP000030746"/>
    </source>
</evidence>
<reference evidence="6 7" key="1">
    <citation type="journal article" date="2013" name="Nature">
        <title>Insights into bilaterian evolution from three spiralian genomes.</title>
        <authorList>
            <person name="Simakov O."/>
            <person name="Marletaz F."/>
            <person name="Cho S.J."/>
            <person name="Edsinger-Gonzales E."/>
            <person name="Havlak P."/>
            <person name="Hellsten U."/>
            <person name="Kuo D.H."/>
            <person name="Larsson T."/>
            <person name="Lv J."/>
            <person name="Arendt D."/>
            <person name="Savage R."/>
            <person name="Osoegawa K."/>
            <person name="de Jong P."/>
            <person name="Grimwood J."/>
            <person name="Chapman J.A."/>
            <person name="Shapiro H."/>
            <person name="Aerts A."/>
            <person name="Otillar R.P."/>
            <person name="Terry A.Y."/>
            <person name="Boore J.L."/>
            <person name="Grigoriev I.V."/>
            <person name="Lindberg D.R."/>
            <person name="Seaver E.C."/>
            <person name="Weisblat D.A."/>
            <person name="Putnam N.H."/>
            <person name="Rokhsar D.S."/>
        </authorList>
    </citation>
    <scope>NUCLEOTIDE SEQUENCE [LARGE SCALE GENOMIC DNA]</scope>
</reference>
<dbReference type="InterPro" id="IPR012677">
    <property type="entry name" value="Nucleotide-bd_a/b_plait_sf"/>
</dbReference>
<evidence type="ECO:0000259" key="5">
    <source>
        <dbReference type="PROSITE" id="PS50102"/>
    </source>
</evidence>
<feature type="region of interest" description="Disordered" evidence="4">
    <location>
        <begin position="1"/>
        <end position="29"/>
    </location>
</feature>
<dbReference type="AlphaFoldDB" id="V4A0K2"/>
<dbReference type="Pfam" id="PF00076">
    <property type="entry name" value="RRM_1"/>
    <property type="match status" value="2"/>
</dbReference>
<evidence type="ECO:0000256" key="3">
    <source>
        <dbReference type="PROSITE-ProRule" id="PRU00176"/>
    </source>
</evidence>
<dbReference type="CTD" id="20232820"/>
<dbReference type="PROSITE" id="PS50102">
    <property type="entry name" value="RRM"/>
    <property type="match status" value="2"/>
</dbReference>
<feature type="domain" description="RRM" evidence="5">
    <location>
        <begin position="127"/>
        <end position="189"/>
    </location>
</feature>
<proteinExistence type="predicted"/>
<protein>
    <recommendedName>
        <fullName evidence="5">RRM domain-containing protein</fullName>
    </recommendedName>
</protein>
<name>V4A0K2_LOTGI</name>
<keyword evidence="2 3" id="KW-0694">RNA-binding</keyword>